<evidence type="ECO:0000313" key="10">
    <source>
        <dbReference type="Proteomes" id="UP000007564"/>
    </source>
</evidence>
<feature type="transmembrane region" description="Helical" evidence="7">
    <location>
        <begin position="97"/>
        <end position="119"/>
    </location>
</feature>
<dbReference type="GeneID" id="93202711"/>
<dbReference type="GO" id="GO:0055085">
    <property type="term" value="P:transmembrane transport"/>
    <property type="evidence" value="ECO:0007669"/>
    <property type="project" value="InterPro"/>
</dbReference>
<dbReference type="PANTHER" id="PTHR30151:SF20">
    <property type="entry name" value="ABC TRANSPORTER PERMEASE PROTEIN HI_0355-RELATED"/>
    <property type="match status" value="1"/>
</dbReference>
<dbReference type="Proteomes" id="UP000007564">
    <property type="component" value="Chromosome"/>
</dbReference>
<sequence length="260" mass="28347">MKERTKSIVYPLLLLAALLVLWFIANRYLGVPYYVLPPVEGVLAALYRGYVQGDFWGDFGFTLASMAIGYVGGCTAAFIIGVLFAEYRWLERLLYPFVLALQSMPKVALAPLILVWFGFGLESKAIMVALVCFFPMFINTAVGLKATDPALLDLMRAFSASRWHILTRIKIPSAASHIFAALQISVVLGLIGAVVAEFVSSSKGLGYLINAATTTLDTSTMFAALISLAVLGIAGSQLIRALHRKLVFWDRGEAGRTLTE</sequence>
<dbReference type="HOGENOM" id="CLU_046113_2_2_4"/>
<dbReference type="EMBL" id="HE965806">
    <property type="protein sequence ID" value="CCJ54201.1"/>
    <property type="molecule type" value="Genomic_DNA"/>
</dbReference>
<dbReference type="KEGG" id="bbh:BN112_2284"/>
<dbReference type="SUPFAM" id="SSF161098">
    <property type="entry name" value="MetI-like"/>
    <property type="match status" value="1"/>
</dbReference>
<dbReference type="RefSeq" id="WP_003809017.1">
    <property type="nucleotide sequence ID" value="NC_019382.1"/>
</dbReference>
<dbReference type="GO" id="GO:0005886">
    <property type="term" value="C:plasma membrane"/>
    <property type="evidence" value="ECO:0007669"/>
    <property type="project" value="UniProtKB-SubCell"/>
</dbReference>
<feature type="transmembrane region" description="Helical" evidence="7">
    <location>
        <begin position="125"/>
        <end position="146"/>
    </location>
</feature>
<dbReference type="CDD" id="cd06261">
    <property type="entry name" value="TM_PBP2"/>
    <property type="match status" value="1"/>
</dbReference>
<evidence type="ECO:0000256" key="2">
    <source>
        <dbReference type="ARBA" id="ARBA00022448"/>
    </source>
</evidence>
<feature type="transmembrane region" description="Helical" evidence="7">
    <location>
        <begin position="7"/>
        <end position="25"/>
    </location>
</feature>
<keyword evidence="2 7" id="KW-0813">Transport</keyword>
<name>A0A0C6P7F5_BORBO</name>
<organism evidence="9 10">
    <name type="scientific">Bordetella bronchiseptica 253</name>
    <dbReference type="NCBI Taxonomy" id="568707"/>
    <lineage>
        <taxon>Bacteria</taxon>
        <taxon>Pseudomonadati</taxon>
        <taxon>Pseudomonadota</taxon>
        <taxon>Betaproteobacteria</taxon>
        <taxon>Burkholderiales</taxon>
        <taxon>Alcaligenaceae</taxon>
        <taxon>Bordetella</taxon>
    </lineage>
</organism>
<reference evidence="9 10" key="1">
    <citation type="journal article" date="2012" name="BMC Genomics">
        <title>Comparative genomics of the classical Bordetella subspecies: the evolution and exchange of virulence-associated diversity amongst closely related pathogens.</title>
        <authorList>
            <person name="Park J."/>
            <person name="Zhang Y."/>
            <person name="Buboltz A.M."/>
            <person name="Zhang X."/>
            <person name="Schuster S.C."/>
            <person name="Ahuja U."/>
            <person name="Liu M."/>
            <person name="Miller J.F."/>
            <person name="Sebaihia M."/>
            <person name="Bentley S.D."/>
            <person name="Parkhill J."/>
            <person name="Harvill E.T."/>
        </authorList>
    </citation>
    <scope>NUCLEOTIDE SEQUENCE [LARGE SCALE GENOMIC DNA]</scope>
    <source>
        <strain evidence="9 10">253</strain>
    </source>
</reference>
<accession>A0A0C6P7F5</accession>
<keyword evidence="5 7" id="KW-1133">Transmembrane helix</keyword>
<feature type="transmembrane region" description="Helical" evidence="7">
    <location>
        <begin position="219"/>
        <end position="239"/>
    </location>
</feature>
<protein>
    <submittedName>
        <fullName evidence="9">Putative ABC transport proteins, inner membrane component</fullName>
    </submittedName>
</protein>
<evidence type="ECO:0000313" key="9">
    <source>
        <dbReference type="EMBL" id="CCJ54201.1"/>
    </source>
</evidence>
<evidence type="ECO:0000256" key="6">
    <source>
        <dbReference type="ARBA" id="ARBA00023136"/>
    </source>
</evidence>
<dbReference type="Gene3D" id="1.10.3720.10">
    <property type="entry name" value="MetI-like"/>
    <property type="match status" value="1"/>
</dbReference>
<evidence type="ECO:0000256" key="1">
    <source>
        <dbReference type="ARBA" id="ARBA00004651"/>
    </source>
</evidence>
<dbReference type="InterPro" id="IPR000515">
    <property type="entry name" value="MetI-like"/>
</dbReference>
<dbReference type="InterPro" id="IPR035906">
    <property type="entry name" value="MetI-like_sf"/>
</dbReference>
<evidence type="ECO:0000256" key="3">
    <source>
        <dbReference type="ARBA" id="ARBA00022475"/>
    </source>
</evidence>
<keyword evidence="4 7" id="KW-0812">Transmembrane</keyword>
<dbReference type="OrthoDB" id="8138334at2"/>
<evidence type="ECO:0000256" key="4">
    <source>
        <dbReference type="ARBA" id="ARBA00022692"/>
    </source>
</evidence>
<comment type="subcellular location">
    <subcellularLocation>
        <location evidence="1 7">Cell membrane</location>
        <topology evidence="1 7">Multi-pass membrane protein</topology>
    </subcellularLocation>
</comment>
<feature type="transmembrane region" description="Helical" evidence="7">
    <location>
        <begin position="178"/>
        <end position="199"/>
    </location>
</feature>
<dbReference type="PANTHER" id="PTHR30151">
    <property type="entry name" value="ALKANE SULFONATE ABC TRANSPORTER-RELATED, MEMBRANE SUBUNIT"/>
    <property type="match status" value="1"/>
</dbReference>
<comment type="similarity">
    <text evidence="7">Belongs to the binding-protein-dependent transport system permease family.</text>
</comment>
<feature type="transmembrane region" description="Helical" evidence="7">
    <location>
        <begin position="59"/>
        <end position="85"/>
    </location>
</feature>
<dbReference type="AlphaFoldDB" id="A0A0C6P7F5"/>
<keyword evidence="3" id="KW-1003">Cell membrane</keyword>
<feature type="domain" description="ABC transmembrane type-1" evidence="8">
    <location>
        <begin position="55"/>
        <end position="243"/>
    </location>
</feature>
<gene>
    <name evidence="9" type="ORF">BN112_2284</name>
</gene>
<evidence type="ECO:0000256" key="5">
    <source>
        <dbReference type="ARBA" id="ARBA00022989"/>
    </source>
</evidence>
<proteinExistence type="inferred from homology"/>
<evidence type="ECO:0000256" key="7">
    <source>
        <dbReference type="RuleBase" id="RU363032"/>
    </source>
</evidence>
<dbReference type="Pfam" id="PF00528">
    <property type="entry name" value="BPD_transp_1"/>
    <property type="match status" value="1"/>
</dbReference>
<evidence type="ECO:0000259" key="8">
    <source>
        <dbReference type="PROSITE" id="PS50928"/>
    </source>
</evidence>
<keyword evidence="6 7" id="KW-0472">Membrane</keyword>
<dbReference type="PROSITE" id="PS50928">
    <property type="entry name" value="ABC_TM1"/>
    <property type="match status" value="1"/>
</dbReference>